<name>A0A4P2R3Q6_SORCE</name>
<reference evidence="1 2" key="1">
    <citation type="submission" date="2015-09" db="EMBL/GenBank/DDBJ databases">
        <title>Sorangium comparison.</title>
        <authorList>
            <person name="Zaburannyi N."/>
            <person name="Bunk B."/>
            <person name="Overmann J."/>
            <person name="Mueller R."/>
        </authorList>
    </citation>
    <scope>NUCLEOTIDE SEQUENCE [LARGE SCALE GENOMIC DNA]</scope>
    <source>
        <strain evidence="1 2">So ce836</strain>
    </source>
</reference>
<evidence type="ECO:0000313" key="1">
    <source>
        <dbReference type="EMBL" id="AUX37689.1"/>
    </source>
</evidence>
<dbReference type="RefSeq" id="WP_165374544.1">
    <property type="nucleotide sequence ID" value="NZ_CP012672.1"/>
</dbReference>
<evidence type="ECO:0000313" key="2">
    <source>
        <dbReference type="Proteomes" id="UP000295497"/>
    </source>
</evidence>
<protein>
    <recommendedName>
        <fullName evidence="3">Coenzyme PQQ synthesis protein A</fullName>
    </recommendedName>
</protein>
<organism evidence="1 2">
    <name type="scientific">Sorangium cellulosum</name>
    <name type="common">Polyangium cellulosum</name>
    <dbReference type="NCBI Taxonomy" id="56"/>
    <lineage>
        <taxon>Bacteria</taxon>
        <taxon>Pseudomonadati</taxon>
        <taxon>Myxococcota</taxon>
        <taxon>Polyangia</taxon>
        <taxon>Polyangiales</taxon>
        <taxon>Polyangiaceae</taxon>
        <taxon>Sorangium</taxon>
    </lineage>
</organism>
<proteinExistence type="predicted"/>
<accession>A0A4P2R3Q6</accession>
<sequence length="47" mass="5331">MRYERPEFVEIKMDAEIGSYQSDFDPVPIDFARPAPAEREGAAVEAE</sequence>
<dbReference type="AlphaFoldDB" id="A0A4P2R3Q6"/>
<dbReference type="Proteomes" id="UP000295497">
    <property type="component" value="Chromosome"/>
</dbReference>
<gene>
    <name evidence="1" type="ORF">SOCE836_099190</name>
</gene>
<evidence type="ECO:0008006" key="3">
    <source>
        <dbReference type="Google" id="ProtNLM"/>
    </source>
</evidence>
<dbReference type="EMBL" id="CP012672">
    <property type="protein sequence ID" value="AUX37689.1"/>
    <property type="molecule type" value="Genomic_DNA"/>
</dbReference>